<keyword evidence="9 14" id="KW-1133">Transmembrane helix</keyword>
<evidence type="ECO:0000256" key="4">
    <source>
        <dbReference type="ARBA" id="ARBA00022448"/>
    </source>
</evidence>
<evidence type="ECO:0000256" key="3">
    <source>
        <dbReference type="ARBA" id="ARBA00022426"/>
    </source>
</evidence>
<evidence type="ECO:0000256" key="9">
    <source>
        <dbReference type="ARBA" id="ARBA00022989"/>
    </source>
</evidence>
<evidence type="ECO:0000256" key="5">
    <source>
        <dbReference type="ARBA" id="ARBA00022475"/>
    </source>
</evidence>
<sequence>MKGLLSITTVFEAIRPKFICLAFVYFMLLVLVIPENAYAMHIMEGYLPSTWCAAWYLLTLPFFIMGLISINKTVGLNPKMKMLIAFAGAFAFALSALKLPSVTGSCSHPTGVGLGAILFGPAAMAVLGSIVLLFQALLLAHGGITTLGANAFSMAVVGPFVAYGVFRLCRRLGTPVWLAVFAGAALGDLLTYITTSIQLALAIPDAVGGVAASFTKFSAIFAVTQIPLAISEGLLTVLVFNLLYNYNQNELIELAVIPDHLQGEVR</sequence>
<evidence type="ECO:0000256" key="8">
    <source>
        <dbReference type="ARBA" id="ARBA00022729"/>
    </source>
</evidence>
<keyword evidence="3 14" id="KW-0171">Cobalt transport</keyword>
<keyword evidence="7 14" id="KW-0812">Transmembrane</keyword>
<feature type="transmembrane region" description="Helical" evidence="14">
    <location>
        <begin position="144"/>
        <end position="166"/>
    </location>
</feature>
<dbReference type="GO" id="GO:0009236">
    <property type="term" value="P:cobalamin biosynthetic process"/>
    <property type="evidence" value="ECO:0007669"/>
    <property type="project" value="UniProtKB-UniRule"/>
</dbReference>
<reference evidence="15 16" key="1">
    <citation type="submission" date="2019-07" db="EMBL/GenBank/DDBJ databases">
        <title>Genomic Encyclopedia of Type Strains, Phase I: the one thousand microbial genomes (KMG-I) project.</title>
        <authorList>
            <person name="Kyrpides N."/>
        </authorList>
    </citation>
    <scope>NUCLEOTIDE SEQUENCE [LARGE SCALE GENOMIC DNA]</scope>
    <source>
        <strain evidence="15 16">DSM 6562</strain>
    </source>
</reference>
<evidence type="ECO:0000256" key="7">
    <source>
        <dbReference type="ARBA" id="ARBA00022692"/>
    </source>
</evidence>
<feature type="transmembrane region" description="Helical" evidence="14">
    <location>
        <begin position="112"/>
        <end position="138"/>
    </location>
</feature>
<evidence type="ECO:0000313" key="15">
    <source>
        <dbReference type="EMBL" id="TYO96222.1"/>
    </source>
</evidence>
<gene>
    <name evidence="14" type="primary">cbiM</name>
    <name evidence="15" type="ORF">LX24_01173</name>
</gene>
<dbReference type="GO" id="GO:0015087">
    <property type="term" value="F:cobalt ion transmembrane transporter activity"/>
    <property type="evidence" value="ECO:0007669"/>
    <property type="project" value="UniProtKB-UniRule"/>
</dbReference>
<dbReference type="Pfam" id="PF01891">
    <property type="entry name" value="CbiM"/>
    <property type="match status" value="1"/>
</dbReference>
<feature type="transmembrane region" description="Helical" evidence="14">
    <location>
        <begin position="45"/>
        <end position="70"/>
    </location>
</feature>
<feature type="transmembrane region" description="Helical" evidence="14">
    <location>
        <begin position="14"/>
        <end position="33"/>
    </location>
</feature>
<keyword evidence="16" id="KW-1185">Reference proteome</keyword>
<dbReference type="PANTHER" id="PTHR43627">
    <property type="match status" value="1"/>
</dbReference>
<comment type="pathway">
    <text evidence="2 14">Cofactor biosynthesis; adenosylcobalamin biosynthesis.</text>
</comment>
<dbReference type="NCBIfam" id="NF006184">
    <property type="entry name" value="PRK08319.1"/>
    <property type="match status" value="1"/>
</dbReference>
<organism evidence="15 16">
    <name type="scientific">Desulfallas thermosapovorans DSM 6562</name>
    <dbReference type="NCBI Taxonomy" id="1121431"/>
    <lineage>
        <taxon>Bacteria</taxon>
        <taxon>Bacillati</taxon>
        <taxon>Bacillota</taxon>
        <taxon>Clostridia</taxon>
        <taxon>Eubacteriales</taxon>
        <taxon>Desulfallaceae</taxon>
        <taxon>Desulfallas</taxon>
    </lineage>
</organism>
<feature type="transmembrane region" description="Helical" evidence="14">
    <location>
        <begin position="178"/>
        <end position="199"/>
    </location>
</feature>
<keyword evidence="10 14" id="KW-0406">Ion transport</keyword>
<proteinExistence type="inferred from homology"/>
<evidence type="ECO:0000256" key="6">
    <source>
        <dbReference type="ARBA" id="ARBA00022573"/>
    </source>
</evidence>
<accession>A0A5S4ZTD5</accession>
<dbReference type="AlphaFoldDB" id="A0A5S4ZTD5"/>
<dbReference type="UniPathway" id="UPA00148"/>
<dbReference type="PANTHER" id="PTHR43627:SF1">
    <property type="entry name" value="COBALT TRANSPORT PROTEIN CBIM"/>
    <property type="match status" value="1"/>
</dbReference>
<dbReference type="HAMAP" id="MF_01462">
    <property type="entry name" value="CbiM"/>
    <property type="match status" value="1"/>
</dbReference>
<evidence type="ECO:0000256" key="1">
    <source>
        <dbReference type="ARBA" id="ARBA00004429"/>
    </source>
</evidence>
<dbReference type="InterPro" id="IPR018024">
    <property type="entry name" value="CbiM"/>
</dbReference>
<keyword evidence="6 14" id="KW-0169">Cobalamin biosynthesis</keyword>
<keyword evidence="12 14" id="KW-0170">Cobalt</keyword>
<comment type="caution">
    <text evidence="15">The sequence shown here is derived from an EMBL/GenBank/DDBJ whole genome shotgun (WGS) entry which is preliminary data.</text>
</comment>
<comment type="function">
    <text evidence="14">Part of the energy-coupling factor (ECF) transporter complex CbiMNOQ involved in cobalt import.</text>
</comment>
<feature type="transmembrane region" description="Helical" evidence="14">
    <location>
        <begin position="219"/>
        <end position="244"/>
    </location>
</feature>
<evidence type="ECO:0000256" key="13">
    <source>
        <dbReference type="ARBA" id="ARBA00060918"/>
    </source>
</evidence>
<dbReference type="FunFam" id="1.10.1760.20:FF:000001">
    <property type="entry name" value="Cobalt transport protein CbiM"/>
    <property type="match status" value="1"/>
</dbReference>
<dbReference type="Proteomes" id="UP000323166">
    <property type="component" value="Unassembled WGS sequence"/>
</dbReference>
<dbReference type="NCBIfam" id="TIGR00123">
    <property type="entry name" value="cbiM"/>
    <property type="match status" value="1"/>
</dbReference>
<comment type="subcellular location">
    <subcellularLocation>
        <location evidence="1">Cell inner membrane</location>
        <topology evidence="1">Multi-pass membrane protein</topology>
    </subcellularLocation>
    <subcellularLocation>
        <location evidence="14">Cell membrane</location>
        <topology evidence="14">Multi-pass membrane protein</topology>
    </subcellularLocation>
</comment>
<evidence type="ECO:0000256" key="10">
    <source>
        <dbReference type="ARBA" id="ARBA00023065"/>
    </source>
</evidence>
<dbReference type="EMBL" id="VNHM01000005">
    <property type="protein sequence ID" value="TYO96222.1"/>
    <property type="molecule type" value="Genomic_DNA"/>
</dbReference>
<protein>
    <recommendedName>
        <fullName evidence="14">Cobalt transport protein CbiM</fullName>
    </recommendedName>
    <alternativeName>
        <fullName evidence="14">Energy-coupling factor transporter probable substrate-capture protein CbiM</fullName>
        <shortName evidence="14">ECF transporter S component CbiM</shortName>
    </alternativeName>
</protein>
<keyword evidence="5 14" id="KW-1003">Cell membrane</keyword>
<comment type="subunit">
    <text evidence="14">Forms an energy-coupling factor (ECF) transporter complex composed of an ATP-binding protein (A component, CbiO), a transmembrane protein (T component, CbiQ) and 2 possible substrate-capture proteins (S components, CbiM and CbiN) of unknown stoichimetry.</text>
</comment>
<keyword evidence="11 14" id="KW-0472">Membrane</keyword>
<dbReference type="GO" id="GO:0043190">
    <property type="term" value="C:ATP-binding cassette (ABC) transporter complex"/>
    <property type="evidence" value="ECO:0007669"/>
    <property type="project" value="InterPro"/>
</dbReference>
<dbReference type="InterPro" id="IPR002751">
    <property type="entry name" value="CbiM/NikMN"/>
</dbReference>
<keyword evidence="4 14" id="KW-0813">Transport</keyword>
<evidence type="ECO:0000256" key="12">
    <source>
        <dbReference type="ARBA" id="ARBA00023285"/>
    </source>
</evidence>
<comment type="similarity">
    <text evidence="13 14">Belongs to the CbiM family.</text>
</comment>
<evidence type="ECO:0000256" key="2">
    <source>
        <dbReference type="ARBA" id="ARBA00004953"/>
    </source>
</evidence>
<evidence type="ECO:0000256" key="11">
    <source>
        <dbReference type="ARBA" id="ARBA00023136"/>
    </source>
</evidence>
<evidence type="ECO:0000256" key="14">
    <source>
        <dbReference type="HAMAP-Rule" id="MF_01462"/>
    </source>
</evidence>
<feature type="transmembrane region" description="Helical" evidence="14">
    <location>
        <begin position="82"/>
        <end position="100"/>
    </location>
</feature>
<name>A0A5S4ZTD5_9FIRM</name>
<dbReference type="Gene3D" id="1.10.1760.20">
    <property type="match status" value="1"/>
</dbReference>
<evidence type="ECO:0000313" key="16">
    <source>
        <dbReference type="Proteomes" id="UP000323166"/>
    </source>
</evidence>
<keyword evidence="8" id="KW-0732">Signal</keyword>